<accession>A0A1H4FPU8</accession>
<evidence type="ECO:0000313" key="1">
    <source>
        <dbReference type="EMBL" id="SEA99107.1"/>
    </source>
</evidence>
<sequence length="78" mass="7855">MDESVGSGAGAGIVTGLRAGAFLILDAAREQGLIATEQDADILRAAARQVASEDLPDGPDTSEIDCAVVVAELRSAAD</sequence>
<evidence type="ECO:0000313" key="2">
    <source>
        <dbReference type="Proteomes" id="UP000198703"/>
    </source>
</evidence>
<gene>
    <name evidence="1" type="ORF">SAMN05444370_12614</name>
</gene>
<keyword evidence="2" id="KW-1185">Reference proteome</keyword>
<protein>
    <submittedName>
        <fullName evidence="1">Uncharacterized protein</fullName>
    </submittedName>
</protein>
<dbReference type="RefSeq" id="WP_093256175.1">
    <property type="nucleotide sequence ID" value="NZ_FNQM01000026.1"/>
</dbReference>
<name>A0A1H4FPU8_9RHOB</name>
<proteinExistence type="predicted"/>
<dbReference type="EMBL" id="FNQM01000026">
    <property type="protein sequence ID" value="SEA99107.1"/>
    <property type="molecule type" value="Genomic_DNA"/>
</dbReference>
<dbReference type="AlphaFoldDB" id="A0A1H4FPU8"/>
<organism evidence="1 2">
    <name type="scientific">Rubrimonas cliftonensis</name>
    <dbReference type="NCBI Taxonomy" id="89524"/>
    <lineage>
        <taxon>Bacteria</taxon>
        <taxon>Pseudomonadati</taxon>
        <taxon>Pseudomonadota</taxon>
        <taxon>Alphaproteobacteria</taxon>
        <taxon>Rhodobacterales</taxon>
        <taxon>Paracoccaceae</taxon>
        <taxon>Rubrimonas</taxon>
    </lineage>
</organism>
<reference evidence="1 2" key="1">
    <citation type="submission" date="2016-10" db="EMBL/GenBank/DDBJ databases">
        <authorList>
            <person name="de Groot N.N."/>
        </authorList>
    </citation>
    <scope>NUCLEOTIDE SEQUENCE [LARGE SCALE GENOMIC DNA]</scope>
    <source>
        <strain evidence="1 2">DSM 15345</strain>
    </source>
</reference>
<dbReference type="STRING" id="89524.SAMN05444370_12614"/>
<dbReference type="Proteomes" id="UP000198703">
    <property type="component" value="Unassembled WGS sequence"/>
</dbReference>